<reference evidence="1 2" key="1">
    <citation type="journal article" date="2015" name="Genome Announc.">
        <title>Complete genome sequence of the human gut symbiont Roseburia hominis.</title>
        <authorList>
            <person name="Travis A.J."/>
            <person name="Kelly D."/>
            <person name="Flint H.J."/>
            <person name="Aminov R.I."/>
        </authorList>
    </citation>
    <scope>NUCLEOTIDE SEQUENCE [LARGE SCALE GENOMIC DNA]</scope>
    <source>
        <strain evidence="2">DSM 16839 / JCM 17582 / NCIMB 14029 / A2-183</strain>
    </source>
</reference>
<dbReference type="EMBL" id="CP003040">
    <property type="protein sequence ID" value="AEN97354.1"/>
    <property type="molecule type" value="Genomic_DNA"/>
</dbReference>
<evidence type="ECO:0000313" key="2">
    <source>
        <dbReference type="Proteomes" id="UP000008178"/>
    </source>
</evidence>
<dbReference type="HOGENOM" id="CLU_3204757_0_0_9"/>
<organism evidence="1 2">
    <name type="scientific">Roseburia hominis (strain DSM 16839 / JCM 17582 / NCIMB 14029 / A2-183)</name>
    <dbReference type="NCBI Taxonomy" id="585394"/>
    <lineage>
        <taxon>Bacteria</taxon>
        <taxon>Bacillati</taxon>
        <taxon>Bacillota</taxon>
        <taxon>Clostridia</taxon>
        <taxon>Lachnospirales</taxon>
        <taxon>Lachnospiraceae</taxon>
        <taxon>Roseburia</taxon>
    </lineage>
</organism>
<accession>G2SXJ7</accession>
<gene>
    <name evidence="1" type="ordered locus">RHOM_11230</name>
</gene>
<dbReference type="RefSeq" id="WP_014080365.1">
    <property type="nucleotide sequence ID" value="NC_015977.1"/>
</dbReference>
<dbReference type="STRING" id="585394.RHOM_11230"/>
<dbReference type="Proteomes" id="UP000008178">
    <property type="component" value="Chromosome"/>
</dbReference>
<proteinExistence type="predicted"/>
<sequence>MGKQSRNGGAVARIAGNIGKYLHPAWGNGKMWLDKRERMIERIRE</sequence>
<name>G2SXJ7_ROSHA</name>
<dbReference type="GeneID" id="93725139"/>
<keyword evidence="2" id="KW-1185">Reference proteome</keyword>
<protein>
    <submittedName>
        <fullName evidence="1">Uncharacterized protein</fullName>
    </submittedName>
</protein>
<dbReference type="AlphaFoldDB" id="G2SXJ7"/>
<dbReference type="KEGG" id="rho:RHOM_11230"/>
<evidence type="ECO:0000313" key="1">
    <source>
        <dbReference type="EMBL" id="AEN97354.1"/>
    </source>
</evidence>